<accession>A0A5C3PAD8</accession>
<dbReference type="AlphaFoldDB" id="A0A5C3PAD8"/>
<dbReference type="InParanoid" id="A0A5C3PAD8"/>
<sequence length="240" mass="26580">MASELPKYVLNERIYAIAEAAPWGMTPTPYESTPSVVMQHVWPKFGAGDRGWLYARKLPAELNEVVDVETKAFTSRRKGSLCIRGSSGKPPGRAMLTNVGLLLERTPSTFWRNLRKTGTSRCASHAKEHRRAVGRLNTLKLRHVSVPLERVKAFQRGGMMRENIEMSGGEKDDRGARAFTVLALCNGETQGVVTASSKYTVTLILLLTSVDLRSSTSDLAAYPIKSYVPEDLGKESPWIQ</sequence>
<reference evidence="1 2" key="1">
    <citation type="journal article" date="2019" name="Nat. Ecol. Evol.">
        <title>Megaphylogeny resolves global patterns of mushroom evolution.</title>
        <authorList>
            <person name="Varga T."/>
            <person name="Krizsan K."/>
            <person name="Foldi C."/>
            <person name="Dima B."/>
            <person name="Sanchez-Garcia M."/>
            <person name="Sanchez-Ramirez S."/>
            <person name="Szollosi G.J."/>
            <person name="Szarkandi J.G."/>
            <person name="Papp V."/>
            <person name="Albert L."/>
            <person name="Andreopoulos W."/>
            <person name="Angelini C."/>
            <person name="Antonin V."/>
            <person name="Barry K.W."/>
            <person name="Bougher N.L."/>
            <person name="Buchanan P."/>
            <person name="Buyck B."/>
            <person name="Bense V."/>
            <person name="Catcheside P."/>
            <person name="Chovatia M."/>
            <person name="Cooper J."/>
            <person name="Damon W."/>
            <person name="Desjardin D."/>
            <person name="Finy P."/>
            <person name="Geml J."/>
            <person name="Haridas S."/>
            <person name="Hughes K."/>
            <person name="Justo A."/>
            <person name="Karasinski D."/>
            <person name="Kautmanova I."/>
            <person name="Kiss B."/>
            <person name="Kocsube S."/>
            <person name="Kotiranta H."/>
            <person name="LaButti K.M."/>
            <person name="Lechner B.E."/>
            <person name="Liimatainen K."/>
            <person name="Lipzen A."/>
            <person name="Lukacs Z."/>
            <person name="Mihaltcheva S."/>
            <person name="Morgado L.N."/>
            <person name="Niskanen T."/>
            <person name="Noordeloos M.E."/>
            <person name="Ohm R.A."/>
            <person name="Ortiz-Santana B."/>
            <person name="Ovrebo C."/>
            <person name="Racz N."/>
            <person name="Riley R."/>
            <person name="Savchenko A."/>
            <person name="Shiryaev A."/>
            <person name="Soop K."/>
            <person name="Spirin V."/>
            <person name="Szebenyi C."/>
            <person name="Tomsovsky M."/>
            <person name="Tulloss R.E."/>
            <person name="Uehling J."/>
            <person name="Grigoriev I.V."/>
            <person name="Vagvolgyi C."/>
            <person name="Papp T."/>
            <person name="Martin F.M."/>
            <person name="Miettinen O."/>
            <person name="Hibbett D.S."/>
            <person name="Nagy L.G."/>
        </authorList>
    </citation>
    <scope>NUCLEOTIDE SEQUENCE [LARGE SCALE GENOMIC DNA]</scope>
    <source>
        <strain evidence="1 2">HHB13444</strain>
    </source>
</reference>
<dbReference type="EMBL" id="ML211188">
    <property type="protein sequence ID" value="TFK86685.1"/>
    <property type="molecule type" value="Genomic_DNA"/>
</dbReference>
<keyword evidence="2" id="KW-1185">Reference proteome</keyword>
<dbReference type="Proteomes" id="UP000308197">
    <property type="component" value="Unassembled WGS sequence"/>
</dbReference>
<proteinExistence type="predicted"/>
<protein>
    <submittedName>
        <fullName evidence="1">Uncharacterized protein</fullName>
    </submittedName>
</protein>
<organism evidence="1 2">
    <name type="scientific">Polyporus arcularius HHB13444</name>
    <dbReference type="NCBI Taxonomy" id="1314778"/>
    <lineage>
        <taxon>Eukaryota</taxon>
        <taxon>Fungi</taxon>
        <taxon>Dikarya</taxon>
        <taxon>Basidiomycota</taxon>
        <taxon>Agaricomycotina</taxon>
        <taxon>Agaricomycetes</taxon>
        <taxon>Polyporales</taxon>
        <taxon>Polyporaceae</taxon>
        <taxon>Polyporus</taxon>
    </lineage>
</organism>
<evidence type="ECO:0000313" key="1">
    <source>
        <dbReference type="EMBL" id="TFK86685.1"/>
    </source>
</evidence>
<gene>
    <name evidence="1" type="ORF">K466DRAFT_565845</name>
</gene>
<evidence type="ECO:0000313" key="2">
    <source>
        <dbReference type="Proteomes" id="UP000308197"/>
    </source>
</evidence>
<name>A0A5C3PAD8_9APHY</name>